<name>A0A2T1LT99_9CHRO</name>
<dbReference type="OrthoDB" id="485803at2"/>
<comment type="caution">
    <text evidence="1">The sequence shown here is derived from an EMBL/GenBank/DDBJ whole genome shotgun (WGS) entry which is preliminary data.</text>
</comment>
<evidence type="ECO:0000313" key="2">
    <source>
        <dbReference type="Proteomes" id="UP000239001"/>
    </source>
</evidence>
<dbReference type="Proteomes" id="UP000239001">
    <property type="component" value="Unassembled WGS sequence"/>
</dbReference>
<keyword evidence="2" id="KW-1185">Reference proteome</keyword>
<dbReference type="AlphaFoldDB" id="A0A2T1LT99"/>
<proteinExistence type="predicted"/>
<dbReference type="Pfam" id="PF12747">
    <property type="entry name" value="DdrB"/>
    <property type="match status" value="1"/>
</dbReference>
<reference evidence="1 2" key="1">
    <citation type="submission" date="2018-03" db="EMBL/GenBank/DDBJ databases">
        <title>The ancient ancestry and fast evolution of plastids.</title>
        <authorList>
            <person name="Moore K.R."/>
            <person name="Magnabosco C."/>
            <person name="Momper L."/>
            <person name="Gold D.A."/>
            <person name="Bosak T."/>
            <person name="Fournier G.P."/>
        </authorList>
    </citation>
    <scope>NUCLEOTIDE SEQUENCE [LARGE SCALE GENOMIC DNA]</scope>
    <source>
        <strain evidence="1 2">CCALA 016</strain>
    </source>
</reference>
<sequence>MNDNQFQQWLKLQERQVAALEKIAIALDRLAPEKPAPNYKQSLKNFPTFDWSSIDAEVEKMDRYGAAIVIWNNQRYVRRSPENSYGAAIFFTRCVGKDETGKNKYERLITFEPIQELKVRPISRDAESMIQ</sequence>
<gene>
    <name evidence="1" type="ORF">C7H19_19295</name>
</gene>
<protein>
    <submittedName>
        <fullName evidence="1">Uncharacterized protein</fullName>
    </submittedName>
</protein>
<reference evidence="1 2" key="2">
    <citation type="submission" date="2018-03" db="EMBL/GenBank/DDBJ databases">
        <authorList>
            <person name="Keele B.F."/>
        </authorList>
    </citation>
    <scope>NUCLEOTIDE SEQUENCE [LARGE SCALE GENOMIC DNA]</scope>
    <source>
        <strain evidence="1 2">CCALA 016</strain>
    </source>
</reference>
<accession>A0A2T1LT99</accession>
<dbReference type="InterPro" id="IPR024305">
    <property type="entry name" value="ssDNA-bd_DdrB-like"/>
</dbReference>
<evidence type="ECO:0000313" key="1">
    <source>
        <dbReference type="EMBL" id="PSF33871.1"/>
    </source>
</evidence>
<dbReference type="RefSeq" id="WP_106458557.1">
    <property type="nucleotide sequence ID" value="NZ_PXOH01000028.1"/>
</dbReference>
<dbReference type="EMBL" id="PXOH01000028">
    <property type="protein sequence ID" value="PSF33871.1"/>
    <property type="molecule type" value="Genomic_DNA"/>
</dbReference>
<organism evidence="1 2">
    <name type="scientific">Aphanothece hegewaldii CCALA 016</name>
    <dbReference type="NCBI Taxonomy" id="2107694"/>
    <lineage>
        <taxon>Bacteria</taxon>
        <taxon>Bacillati</taxon>
        <taxon>Cyanobacteriota</taxon>
        <taxon>Cyanophyceae</taxon>
        <taxon>Oscillatoriophycideae</taxon>
        <taxon>Chroococcales</taxon>
        <taxon>Aphanothecaceae</taxon>
        <taxon>Aphanothece</taxon>
    </lineage>
</organism>